<accession>A0ABN8RAH6</accession>
<evidence type="ECO:0008006" key="7">
    <source>
        <dbReference type="Google" id="ProtNLM"/>
    </source>
</evidence>
<keyword evidence="6" id="KW-1185">Reference proteome</keyword>
<dbReference type="PANTHER" id="PTHR12241">
    <property type="entry name" value="TUBULIN POLYGLUTAMYLASE"/>
    <property type="match status" value="1"/>
</dbReference>
<dbReference type="EMBL" id="CALNXK010000210">
    <property type="protein sequence ID" value="CAH3176206.1"/>
    <property type="molecule type" value="Genomic_DNA"/>
</dbReference>
<feature type="compositionally biased region" description="Basic and acidic residues" evidence="4">
    <location>
        <begin position="92"/>
        <end position="110"/>
    </location>
</feature>
<feature type="compositionally biased region" description="Polar residues" evidence="4">
    <location>
        <begin position="813"/>
        <end position="826"/>
    </location>
</feature>
<feature type="compositionally biased region" description="Acidic residues" evidence="4">
    <location>
        <begin position="141"/>
        <end position="195"/>
    </location>
</feature>
<dbReference type="SUPFAM" id="SSF56059">
    <property type="entry name" value="Glutathione synthetase ATP-binding domain-like"/>
    <property type="match status" value="1"/>
</dbReference>
<dbReference type="InterPro" id="IPR004344">
    <property type="entry name" value="TTL/TTLL_fam"/>
</dbReference>
<evidence type="ECO:0000256" key="2">
    <source>
        <dbReference type="ARBA" id="ARBA00022741"/>
    </source>
</evidence>
<feature type="compositionally biased region" description="Polar residues" evidence="4">
    <location>
        <begin position="1"/>
        <end position="27"/>
    </location>
</feature>
<protein>
    <recommendedName>
        <fullName evidence="7">Tubulin polyglutamylase TTLL4</fullName>
    </recommendedName>
</protein>
<feature type="compositionally biased region" description="Basic residues" evidence="4">
    <location>
        <begin position="831"/>
        <end position="841"/>
    </location>
</feature>
<feature type="compositionally biased region" description="Low complexity" evidence="4">
    <location>
        <begin position="227"/>
        <end position="241"/>
    </location>
</feature>
<feature type="region of interest" description="Disordered" evidence="4">
    <location>
        <begin position="227"/>
        <end position="254"/>
    </location>
</feature>
<proteinExistence type="predicted"/>
<evidence type="ECO:0000313" key="5">
    <source>
        <dbReference type="EMBL" id="CAH3176206.1"/>
    </source>
</evidence>
<organism evidence="5 6">
    <name type="scientific">Porites lobata</name>
    <dbReference type="NCBI Taxonomy" id="104759"/>
    <lineage>
        <taxon>Eukaryota</taxon>
        <taxon>Metazoa</taxon>
        <taxon>Cnidaria</taxon>
        <taxon>Anthozoa</taxon>
        <taxon>Hexacorallia</taxon>
        <taxon>Scleractinia</taxon>
        <taxon>Fungiina</taxon>
        <taxon>Poritidae</taxon>
        <taxon>Porites</taxon>
    </lineage>
</organism>
<evidence type="ECO:0000256" key="4">
    <source>
        <dbReference type="SAM" id="MobiDB-lite"/>
    </source>
</evidence>
<name>A0ABN8RAH6_9CNID</name>
<feature type="region of interest" description="Disordered" evidence="4">
    <location>
        <begin position="813"/>
        <end position="841"/>
    </location>
</feature>
<comment type="caution">
    <text evidence="5">The sequence shown here is derived from an EMBL/GenBank/DDBJ whole genome shotgun (WGS) entry which is preliminary data.</text>
</comment>
<gene>
    <name evidence="5" type="ORF">PLOB_00018003</name>
</gene>
<keyword evidence="2" id="KW-0547">Nucleotide-binding</keyword>
<evidence type="ECO:0000256" key="1">
    <source>
        <dbReference type="ARBA" id="ARBA00022598"/>
    </source>
</evidence>
<feature type="region of interest" description="Disordered" evidence="4">
    <location>
        <begin position="1"/>
        <end position="206"/>
    </location>
</feature>
<keyword evidence="3" id="KW-0067">ATP-binding</keyword>
<sequence length="841" mass="95620">MNSRSQVEQAMSSRLSGLQISSNQSSRLYRAKATPPVLKTHSGTSQKATKFIPHPPHRPVGIQRTPTRTEGKGVKPPLPPSEPKSRKTAVRKFYDIKKQENIIDEGRISGDGESLENEEYFEKSLCPSWQRMPGDGCISDIAEEDEEAEEENSDLEENDSENDVDAECNDDDDFDDCEELNEAGFSDNDDDDDDASQSMISSAASSRISTAKGRALSARLTGVERWSSALGSSKPSSSISSRKTTAWSASGEDDKQEELEPLVRSFFAHVPPTVYFFVEGEKVAPLSAELRKLLRWKMSSITPNVIKQCIARVGFKPTKRNDWLGYWGKHMKANCFKSVRDYQKVNHFPGTFQIGRKDRLWRNLSRMMVHHGKKDYGFVPQTYVLPYDFKLLKRAWDDGNGRQKWILKPPASARGIGIRVIHKWNQIPRKRPVIVQRYLAKPFLINGSKFDLRIYVYVTSYDPLRIYVFEDGLVRFATCKYSSSMKSLSNKFMHLTNYSINKKNEGAYQPNSDETVCQGHKWSLKALWGYFKRININNVNVWESIKDLVVKAIIASDSAVNTMVKQNVRKRSCCHELFGFDVMLDENLKPWLLEVNISPSLHSTSQLDRNIKGQMIKDLFNLAGFRIPENLITTSTSSTSNMNVFVQEKGATGLSADERAKHAFYVQRHLDERTKQSILDKLTPDDIRILIETEDEYSRRGCFQRVLPSLSSNKFLRFFESQRYYNILLDEWTRKYMREGRSTALGVAVLQGFAEKKLHLGPTSDPSHQWTCPQGMTYRSSSAPALSLDHGFIKSSPSAPVLLPKIKKKSTKSQTLKFSSSSTVGSERTRQMLKSRMKSNI</sequence>
<dbReference type="Pfam" id="PF03133">
    <property type="entry name" value="TTL"/>
    <property type="match status" value="1"/>
</dbReference>
<dbReference type="Proteomes" id="UP001159405">
    <property type="component" value="Unassembled WGS sequence"/>
</dbReference>
<evidence type="ECO:0000256" key="3">
    <source>
        <dbReference type="ARBA" id="ARBA00022840"/>
    </source>
</evidence>
<reference evidence="5 6" key="1">
    <citation type="submission" date="2022-05" db="EMBL/GenBank/DDBJ databases">
        <authorList>
            <consortium name="Genoscope - CEA"/>
            <person name="William W."/>
        </authorList>
    </citation>
    <scope>NUCLEOTIDE SEQUENCE [LARGE SCALE GENOMIC DNA]</scope>
</reference>
<dbReference type="PROSITE" id="PS51221">
    <property type="entry name" value="TTL"/>
    <property type="match status" value="1"/>
</dbReference>
<evidence type="ECO:0000313" key="6">
    <source>
        <dbReference type="Proteomes" id="UP001159405"/>
    </source>
</evidence>
<keyword evidence="1" id="KW-0436">Ligase</keyword>
<dbReference type="PANTHER" id="PTHR12241:SF162">
    <property type="entry name" value="TUBULIN MONOGLUTAMYLASE TTLL4"/>
    <property type="match status" value="1"/>
</dbReference>
<feature type="compositionally biased region" description="Low complexity" evidence="4">
    <location>
        <begin position="196"/>
        <end position="206"/>
    </location>
</feature>
<dbReference type="Gene3D" id="3.30.470.20">
    <property type="entry name" value="ATP-grasp fold, B domain"/>
    <property type="match status" value="1"/>
</dbReference>